<dbReference type="AlphaFoldDB" id="I4AKQ9"/>
<evidence type="ECO:0000256" key="1">
    <source>
        <dbReference type="SAM" id="Phobius"/>
    </source>
</evidence>
<evidence type="ECO:0000313" key="4">
    <source>
        <dbReference type="Proteomes" id="UP000006054"/>
    </source>
</evidence>
<gene>
    <name evidence="3" type="ordered locus">Fleli_2164</name>
</gene>
<dbReference type="Gene3D" id="3.90.70.10">
    <property type="entry name" value="Cysteine proteinases"/>
    <property type="match status" value="1"/>
</dbReference>
<organism evidence="3 4">
    <name type="scientific">Bernardetia litoralis (strain ATCC 23117 / DSM 6794 / NBRC 15988 / NCIMB 1366 / Fx l1 / Sio-4)</name>
    <name type="common">Flexibacter litoralis</name>
    <dbReference type="NCBI Taxonomy" id="880071"/>
    <lineage>
        <taxon>Bacteria</taxon>
        <taxon>Pseudomonadati</taxon>
        <taxon>Bacteroidota</taxon>
        <taxon>Cytophagia</taxon>
        <taxon>Cytophagales</taxon>
        <taxon>Bernardetiaceae</taxon>
        <taxon>Bernardetia</taxon>
    </lineage>
</organism>
<dbReference type="GO" id="GO:0006508">
    <property type="term" value="P:proteolysis"/>
    <property type="evidence" value="ECO:0007669"/>
    <property type="project" value="UniProtKB-KW"/>
</dbReference>
<sequence length="478" mass="54418" precursor="true">MKVLFYKYSSKYTFLVVFLISLFTSFLLFAQQKPNSANRGRGLLLDAEEQASKQIPLKSQQTEESYRGLPSAVSLKQYCPTPGDQGSYGTCVGWTTAYAARTILEARQLDLRSQIEIDKLIFSPGFIYKLVKEEEDQNCTYGAIMTDALKKMQVHGVAKRSSFPEQCVDYVPERTYKEAEDYKLKDYVRLWNVGFTQEERILALKKSLTEGNPVVVGMEAPSSIYNAKEFWRPTELPNQGWGGHAICVIGFDDKKGEKGSFEIMNSWGTGWANGGFTWIEYDDFTNFVRFAYELVPFYKPKKERPLLAGSLRFELANGNKIDLKKNGIATYKTPQPFSGGTNFRLYLSNFEPAYVYAFATDKTKNVQVVFPHKSYISPYLPYHNGEIAFPDEKHYLTMDNVAGTDKFCVIYSRYPLDINQIYQQLGQRKGTLKEGLEQVLGNKLVNTNEVAYSQNEVKFSTSSLKGTVAFFVVELEHK</sequence>
<reference evidence="4" key="1">
    <citation type="submission" date="2012-06" db="EMBL/GenBank/DDBJ databases">
        <title>The complete genome of Flexibacter litoralis DSM 6794.</title>
        <authorList>
            <person name="Lucas S."/>
            <person name="Copeland A."/>
            <person name="Lapidus A."/>
            <person name="Glavina del Rio T."/>
            <person name="Dalin E."/>
            <person name="Tice H."/>
            <person name="Bruce D."/>
            <person name="Goodwin L."/>
            <person name="Pitluck S."/>
            <person name="Peters L."/>
            <person name="Ovchinnikova G."/>
            <person name="Lu M."/>
            <person name="Kyrpides N."/>
            <person name="Mavromatis K."/>
            <person name="Ivanova N."/>
            <person name="Brettin T."/>
            <person name="Detter J.C."/>
            <person name="Han C."/>
            <person name="Larimer F."/>
            <person name="Land M."/>
            <person name="Hauser L."/>
            <person name="Markowitz V."/>
            <person name="Cheng J.-F."/>
            <person name="Hugenholtz P."/>
            <person name="Woyke T."/>
            <person name="Wu D."/>
            <person name="Spring S."/>
            <person name="Lang E."/>
            <person name="Kopitz M."/>
            <person name="Brambilla E."/>
            <person name="Klenk H.-P."/>
            <person name="Eisen J.A."/>
        </authorList>
    </citation>
    <scope>NUCLEOTIDE SEQUENCE [LARGE SCALE GENOMIC DNA]</scope>
    <source>
        <strain evidence="4">ATCC 23117 / DSM 6794 / NBRC 15988 / NCIMB 1366 / Sio-4</strain>
    </source>
</reference>
<protein>
    <submittedName>
        <fullName evidence="3">Cysteine protease</fullName>
    </submittedName>
</protein>
<keyword evidence="1" id="KW-1133">Transmembrane helix</keyword>
<dbReference type="GO" id="GO:0008234">
    <property type="term" value="F:cysteine-type peptidase activity"/>
    <property type="evidence" value="ECO:0007669"/>
    <property type="project" value="InterPro"/>
</dbReference>
<dbReference type="EMBL" id="CP003345">
    <property type="protein sequence ID" value="AFM04544.1"/>
    <property type="molecule type" value="Genomic_DNA"/>
</dbReference>
<keyword evidence="3" id="KW-0378">Hydrolase</keyword>
<dbReference type="InterPro" id="IPR038765">
    <property type="entry name" value="Papain-like_cys_pep_sf"/>
</dbReference>
<evidence type="ECO:0000313" key="3">
    <source>
        <dbReference type="EMBL" id="AFM04544.1"/>
    </source>
</evidence>
<keyword evidence="3" id="KW-0645">Protease</keyword>
<feature type="transmembrane region" description="Helical" evidence="1">
    <location>
        <begin position="12"/>
        <end position="30"/>
    </location>
</feature>
<keyword evidence="1" id="KW-0472">Membrane</keyword>
<dbReference type="Proteomes" id="UP000006054">
    <property type="component" value="Chromosome"/>
</dbReference>
<name>I4AKQ9_BERLS</name>
<evidence type="ECO:0000259" key="2">
    <source>
        <dbReference type="Pfam" id="PF00112"/>
    </source>
</evidence>
<dbReference type="SUPFAM" id="SSF54001">
    <property type="entry name" value="Cysteine proteinases"/>
    <property type="match status" value="1"/>
</dbReference>
<dbReference type="Pfam" id="PF00112">
    <property type="entry name" value="Peptidase_C1"/>
    <property type="match status" value="1"/>
</dbReference>
<accession>I4AKQ9</accession>
<dbReference type="RefSeq" id="WP_014797991.1">
    <property type="nucleotide sequence ID" value="NC_018018.1"/>
</dbReference>
<dbReference type="InterPro" id="IPR000668">
    <property type="entry name" value="Peptidase_C1A_C"/>
</dbReference>
<dbReference type="CDD" id="cd02619">
    <property type="entry name" value="Peptidase_C1"/>
    <property type="match status" value="1"/>
</dbReference>
<feature type="domain" description="Peptidase C1A papain C-terminal" evidence="2">
    <location>
        <begin position="134"/>
        <end position="282"/>
    </location>
</feature>
<dbReference type="KEGG" id="fli:Fleli_2164"/>
<dbReference type="OrthoDB" id="3648721at2"/>
<keyword evidence="1" id="KW-0812">Transmembrane</keyword>
<dbReference type="STRING" id="880071.Fleli_2164"/>
<dbReference type="eggNOG" id="COG4870">
    <property type="taxonomic scope" value="Bacteria"/>
</dbReference>
<dbReference type="HOGENOM" id="CLU_034734_0_0_10"/>
<keyword evidence="4" id="KW-1185">Reference proteome</keyword>
<proteinExistence type="predicted"/>